<feature type="domain" description="FAD dependent oxidoreductase" evidence="1">
    <location>
        <begin position="3"/>
        <end position="213"/>
    </location>
</feature>
<evidence type="ECO:0000313" key="2">
    <source>
        <dbReference type="EMBL" id="EMR70645.1"/>
    </source>
</evidence>
<dbReference type="InterPro" id="IPR036188">
    <property type="entry name" value="FAD/NAD-bd_sf"/>
</dbReference>
<gene>
    <name evidence="2" type="ORF">UCREL1_2317</name>
</gene>
<dbReference type="eggNOG" id="ENOG502QVCU">
    <property type="taxonomic scope" value="Eukaryota"/>
</dbReference>
<dbReference type="GO" id="GO:0005737">
    <property type="term" value="C:cytoplasm"/>
    <property type="evidence" value="ECO:0007669"/>
    <property type="project" value="TreeGrafter"/>
</dbReference>
<dbReference type="EMBL" id="KB705805">
    <property type="protein sequence ID" value="EMR70645.1"/>
    <property type="molecule type" value="Genomic_DNA"/>
</dbReference>
<dbReference type="SUPFAM" id="SSF51905">
    <property type="entry name" value="FAD/NAD(P)-binding domain"/>
    <property type="match status" value="1"/>
</dbReference>
<dbReference type="Proteomes" id="UP000012174">
    <property type="component" value="Unassembled WGS sequence"/>
</dbReference>
<reference evidence="3" key="1">
    <citation type="journal article" date="2013" name="Genome Announc.">
        <title>Draft genome sequence of the grapevine dieback fungus Eutypa lata UCR-EL1.</title>
        <authorList>
            <person name="Blanco-Ulate B."/>
            <person name="Rolshausen P.E."/>
            <person name="Cantu D."/>
        </authorList>
    </citation>
    <scope>NUCLEOTIDE SEQUENCE [LARGE SCALE GENOMIC DNA]</scope>
    <source>
        <strain evidence="3">UCR-EL1</strain>
    </source>
</reference>
<dbReference type="Gene3D" id="3.30.9.10">
    <property type="entry name" value="D-Amino Acid Oxidase, subunit A, domain 2"/>
    <property type="match status" value="1"/>
</dbReference>
<dbReference type="PANTHER" id="PTHR13847:SF279">
    <property type="entry name" value="FAD DEPENDENT OXIDOREDUCTASE DOMAIN-CONTAINING PROTEIN-RELATED"/>
    <property type="match status" value="1"/>
</dbReference>
<proteinExistence type="predicted"/>
<dbReference type="InterPro" id="IPR006076">
    <property type="entry name" value="FAD-dep_OxRdtase"/>
</dbReference>
<dbReference type="STRING" id="1287681.M7TVI2"/>
<evidence type="ECO:0000259" key="1">
    <source>
        <dbReference type="Pfam" id="PF01266"/>
    </source>
</evidence>
<dbReference type="Gene3D" id="3.50.50.60">
    <property type="entry name" value="FAD/NAD(P)-binding domain"/>
    <property type="match status" value="1"/>
</dbReference>
<dbReference type="KEGG" id="ela:UCREL1_2317"/>
<dbReference type="AlphaFoldDB" id="M7TVI2"/>
<dbReference type="PANTHER" id="PTHR13847">
    <property type="entry name" value="SARCOSINE DEHYDROGENASE-RELATED"/>
    <property type="match status" value="1"/>
</dbReference>
<dbReference type="OrthoDB" id="429143at2759"/>
<organism evidence="2 3">
    <name type="scientific">Eutypa lata (strain UCR-EL1)</name>
    <name type="common">Grapevine dieback disease fungus</name>
    <name type="synonym">Eutypa armeniacae</name>
    <dbReference type="NCBI Taxonomy" id="1287681"/>
    <lineage>
        <taxon>Eukaryota</taxon>
        <taxon>Fungi</taxon>
        <taxon>Dikarya</taxon>
        <taxon>Ascomycota</taxon>
        <taxon>Pezizomycotina</taxon>
        <taxon>Sordariomycetes</taxon>
        <taxon>Xylariomycetidae</taxon>
        <taxon>Xylariales</taxon>
        <taxon>Diatrypaceae</taxon>
        <taxon>Eutypa</taxon>
    </lineage>
</organism>
<dbReference type="HOGENOM" id="CLU_061937_0_0_1"/>
<keyword evidence="3" id="KW-1185">Reference proteome</keyword>
<evidence type="ECO:0000313" key="3">
    <source>
        <dbReference type="Proteomes" id="UP000012174"/>
    </source>
</evidence>
<accession>M7TVI2</accession>
<dbReference type="OMA" id="GHGMPNV"/>
<dbReference type="Pfam" id="PF01266">
    <property type="entry name" value="DAO"/>
    <property type="match status" value="1"/>
</dbReference>
<name>M7TVI2_EUTLA</name>
<sequence length="237" mass="26274">MELLAIAVQKGMNLQTNTPVLEISESADTEGYWTLTTPRGTTKAKQVLFATNGYTSGVLPQYRDKIISMRGVVGRVVVTAPLAPTAGKILGSCSPKWEPLLHDYYGVRPDESLIIGGAWRKLRGHPDEYVNVFDDSTLIPSTDGYFEGWAEETFRGWEDAGTKVEHVWTGIMGDTVDELPHIGLVPSKPGQFICAGFNGHGMPNVLLCAKGIAKVMKDDRDYQWTHQDLQEKRQHQN</sequence>
<protein>
    <submittedName>
        <fullName evidence="2">Putative fad dependent oxidoreductase protein</fullName>
    </submittedName>
</protein>